<evidence type="ECO:0000256" key="1">
    <source>
        <dbReference type="ARBA" id="ARBA00004141"/>
    </source>
</evidence>
<keyword evidence="4 5" id="KW-0472">Membrane</keyword>
<feature type="transmembrane region" description="Helical" evidence="5">
    <location>
        <begin position="20"/>
        <end position="43"/>
    </location>
</feature>
<keyword evidence="2 5" id="KW-0812">Transmembrane</keyword>
<dbReference type="Pfam" id="PF07264">
    <property type="entry name" value="EI24"/>
    <property type="match status" value="1"/>
</dbReference>
<feature type="transmembrane region" description="Helical" evidence="5">
    <location>
        <begin position="182"/>
        <end position="206"/>
    </location>
</feature>
<dbReference type="EMBL" id="SLZW01000001">
    <property type="protein sequence ID" value="TCS64918.1"/>
    <property type="molecule type" value="Genomic_DNA"/>
</dbReference>
<name>A0A4R3JFL3_9PROT</name>
<accession>A0A4R3JFL3</accession>
<dbReference type="OrthoDB" id="5421146at2"/>
<evidence type="ECO:0000313" key="7">
    <source>
        <dbReference type="Proteomes" id="UP000295304"/>
    </source>
</evidence>
<gene>
    <name evidence="6" type="ORF">EDD55_101249</name>
</gene>
<proteinExistence type="predicted"/>
<evidence type="ECO:0000256" key="2">
    <source>
        <dbReference type="ARBA" id="ARBA00022692"/>
    </source>
</evidence>
<evidence type="ECO:0000256" key="5">
    <source>
        <dbReference type="SAM" id="Phobius"/>
    </source>
</evidence>
<protein>
    <submittedName>
        <fullName evidence="6">Uncharacterized protein involved in cysteine biosynthesis</fullName>
    </submittedName>
</protein>
<dbReference type="AlphaFoldDB" id="A0A4R3JFL3"/>
<evidence type="ECO:0000256" key="3">
    <source>
        <dbReference type="ARBA" id="ARBA00022989"/>
    </source>
</evidence>
<sequence length="229" mass="25146">MIGAFYKGFEQLSDPKTRKVIWSSIAWSVLIFAALWGLAWTAIASSALFSLHWLDVLVDALGMLATLALTWFLFPAVVTAVGSLMLESVADAVEERHYPALDKPSGPPLSQLIMPALKFTAVSVGLNLLTLPFIVAAPPLFPFIYYALNGYLLSREYFELVAFRRIPPKAARALRLEHSKKLFAAGVIIAFLLTVPIVNLLAPAVATATFVHLFERWRAQSGATATPRF</sequence>
<dbReference type="InterPro" id="IPR059112">
    <property type="entry name" value="CysZ/EI24"/>
</dbReference>
<comment type="subcellular location">
    <subcellularLocation>
        <location evidence="1">Membrane</location>
        <topology evidence="1">Multi-pass membrane protein</topology>
    </subcellularLocation>
</comment>
<feature type="transmembrane region" description="Helical" evidence="5">
    <location>
        <begin position="119"/>
        <end position="137"/>
    </location>
</feature>
<keyword evidence="3 5" id="KW-1133">Transmembrane helix</keyword>
<evidence type="ECO:0000313" key="6">
    <source>
        <dbReference type="EMBL" id="TCS64918.1"/>
    </source>
</evidence>
<dbReference type="Proteomes" id="UP000295304">
    <property type="component" value="Unassembled WGS sequence"/>
</dbReference>
<organism evidence="6 7">
    <name type="scientific">Varunaivibrio sulfuroxidans</name>
    <dbReference type="NCBI Taxonomy" id="1773489"/>
    <lineage>
        <taxon>Bacteria</taxon>
        <taxon>Pseudomonadati</taxon>
        <taxon>Pseudomonadota</taxon>
        <taxon>Alphaproteobacteria</taxon>
        <taxon>Rhodospirillales</taxon>
        <taxon>Magnetovibrionaceae</taxon>
        <taxon>Varunaivibrio</taxon>
    </lineage>
</organism>
<reference evidence="6 7" key="1">
    <citation type="submission" date="2019-03" db="EMBL/GenBank/DDBJ databases">
        <title>Genomic Encyclopedia of Type Strains, Phase IV (KMG-IV): sequencing the most valuable type-strain genomes for metagenomic binning, comparative biology and taxonomic classification.</title>
        <authorList>
            <person name="Goeker M."/>
        </authorList>
    </citation>
    <scope>NUCLEOTIDE SEQUENCE [LARGE SCALE GENOMIC DNA]</scope>
    <source>
        <strain evidence="6 7">DSM 101688</strain>
    </source>
</reference>
<evidence type="ECO:0000256" key="4">
    <source>
        <dbReference type="ARBA" id="ARBA00023136"/>
    </source>
</evidence>
<keyword evidence="7" id="KW-1185">Reference proteome</keyword>
<feature type="transmembrane region" description="Helical" evidence="5">
    <location>
        <begin position="63"/>
        <end position="86"/>
    </location>
</feature>
<comment type="caution">
    <text evidence="6">The sequence shown here is derived from an EMBL/GenBank/DDBJ whole genome shotgun (WGS) entry which is preliminary data.</text>
</comment>